<proteinExistence type="predicted"/>
<gene>
    <name evidence="2" type="ORF">BRW65_17255</name>
</gene>
<dbReference type="STRING" id="53378.BRW65_17255"/>
<dbReference type="CDD" id="cd00130">
    <property type="entry name" value="PAS"/>
    <property type="match status" value="1"/>
</dbReference>
<organism evidence="2 3">
    <name type="scientific">Mycobacterium paraffinicum</name>
    <dbReference type="NCBI Taxonomy" id="53378"/>
    <lineage>
        <taxon>Bacteria</taxon>
        <taxon>Bacillati</taxon>
        <taxon>Actinomycetota</taxon>
        <taxon>Actinomycetes</taxon>
        <taxon>Mycobacteriales</taxon>
        <taxon>Mycobacteriaceae</taxon>
        <taxon>Mycobacterium</taxon>
    </lineage>
</organism>
<dbReference type="InterPro" id="IPR035965">
    <property type="entry name" value="PAS-like_dom_sf"/>
</dbReference>
<reference evidence="2 3" key="1">
    <citation type="submission" date="2016-11" db="EMBL/GenBank/DDBJ databases">
        <title>Genome sequences of unsequenced Mycobacteria.</title>
        <authorList>
            <person name="Greninger A.L."/>
            <person name="Fang F."/>
            <person name="Jerome K.R."/>
        </authorList>
    </citation>
    <scope>NUCLEOTIDE SEQUENCE [LARGE SCALE GENOMIC DNA]</scope>
    <source>
        <strain evidence="2 3">M11</strain>
    </source>
</reference>
<dbReference type="SUPFAM" id="SSF55785">
    <property type="entry name" value="PYP-like sensor domain (PAS domain)"/>
    <property type="match status" value="1"/>
</dbReference>
<dbReference type="SMART" id="SM00091">
    <property type="entry name" value="PAS"/>
    <property type="match status" value="1"/>
</dbReference>
<dbReference type="Pfam" id="PF08448">
    <property type="entry name" value="PAS_4"/>
    <property type="match status" value="1"/>
</dbReference>
<dbReference type="AlphaFoldDB" id="A0A1Q4HSN1"/>
<keyword evidence="3" id="KW-1185">Reference proteome</keyword>
<accession>A0A1Q4HSN1</accession>
<dbReference type="EMBL" id="MPNT01000015">
    <property type="protein sequence ID" value="OJZ72235.1"/>
    <property type="molecule type" value="Genomic_DNA"/>
</dbReference>
<comment type="caution">
    <text evidence="2">The sequence shown here is derived from an EMBL/GenBank/DDBJ whole genome shotgun (WGS) entry which is preliminary data.</text>
</comment>
<dbReference type="OrthoDB" id="9808408at2"/>
<protein>
    <recommendedName>
        <fullName evidence="1">PAS domain-containing protein</fullName>
    </recommendedName>
</protein>
<dbReference type="InterPro" id="IPR013656">
    <property type="entry name" value="PAS_4"/>
</dbReference>
<dbReference type="RefSeq" id="WP_073876750.1">
    <property type="nucleotide sequence ID" value="NZ_MPNT01000015.1"/>
</dbReference>
<sequence>MLSASRISAIEESAWFQSKWSPYLLADADLRIRAVNSACERVTGHPREDMLGHPLFDVFPDNPADPEADGVANVSASLELVFRRGVRHWMGVQRYDLPDRRNPGAFVYRVWTPMNDPIKEGKKTVAVLQHAQDVTRVVPPTPEEHAYPKLFELRRAAEVLGRQFPDLPSEAVLGVLTHSHSVITESAGAEDLERAQALARLRLETHAGHPAQEP</sequence>
<evidence type="ECO:0000313" key="3">
    <source>
        <dbReference type="Proteomes" id="UP000186438"/>
    </source>
</evidence>
<evidence type="ECO:0000259" key="1">
    <source>
        <dbReference type="SMART" id="SM00091"/>
    </source>
</evidence>
<evidence type="ECO:0000313" key="2">
    <source>
        <dbReference type="EMBL" id="OJZ72235.1"/>
    </source>
</evidence>
<name>A0A1Q4HSN1_9MYCO</name>
<dbReference type="Gene3D" id="3.30.450.20">
    <property type="entry name" value="PAS domain"/>
    <property type="match status" value="1"/>
</dbReference>
<dbReference type="Proteomes" id="UP000186438">
    <property type="component" value="Unassembled WGS sequence"/>
</dbReference>
<feature type="domain" description="PAS" evidence="1">
    <location>
        <begin position="10"/>
        <end position="76"/>
    </location>
</feature>
<dbReference type="InterPro" id="IPR000014">
    <property type="entry name" value="PAS"/>
</dbReference>